<comment type="caution">
    <text evidence="1">The sequence shown here is derived from an EMBL/GenBank/DDBJ whole genome shotgun (WGS) entry which is preliminary data.</text>
</comment>
<protein>
    <recommendedName>
        <fullName evidence="3">Phage derived protein Gp49-like</fullName>
    </recommendedName>
</protein>
<proteinExistence type="predicted"/>
<dbReference type="EMBL" id="JBHSBN010000002">
    <property type="protein sequence ID" value="MFC4105006.1"/>
    <property type="molecule type" value="Genomic_DNA"/>
</dbReference>
<reference evidence="2" key="1">
    <citation type="journal article" date="2019" name="Int. J. Syst. Evol. Microbiol.">
        <title>The Global Catalogue of Microorganisms (GCM) 10K type strain sequencing project: providing services to taxonomists for standard genome sequencing and annotation.</title>
        <authorList>
            <consortium name="The Broad Institute Genomics Platform"/>
            <consortium name="The Broad Institute Genome Sequencing Center for Infectious Disease"/>
            <person name="Wu L."/>
            <person name="Ma J."/>
        </authorList>
    </citation>
    <scope>NUCLEOTIDE SEQUENCE [LARGE SCALE GENOMIC DNA]</scope>
    <source>
        <strain evidence="2">2902at01</strain>
    </source>
</reference>
<organism evidence="1 2">
    <name type="scientific">Micromonospora zhanjiangensis</name>
    <dbReference type="NCBI Taxonomy" id="1522057"/>
    <lineage>
        <taxon>Bacteria</taxon>
        <taxon>Bacillati</taxon>
        <taxon>Actinomycetota</taxon>
        <taxon>Actinomycetes</taxon>
        <taxon>Micromonosporales</taxon>
        <taxon>Micromonosporaceae</taxon>
        <taxon>Micromonospora</taxon>
    </lineage>
</organism>
<dbReference type="RefSeq" id="WP_377542000.1">
    <property type="nucleotide sequence ID" value="NZ_JBHSBN010000002.1"/>
</dbReference>
<evidence type="ECO:0008006" key="3">
    <source>
        <dbReference type="Google" id="ProtNLM"/>
    </source>
</evidence>
<gene>
    <name evidence="1" type="ORF">ACFOX0_03500</name>
</gene>
<accession>A0ABV8KG01</accession>
<keyword evidence="2" id="KW-1185">Reference proteome</keyword>
<name>A0ABV8KG01_9ACTN</name>
<evidence type="ECO:0000313" key="1">
    <source>
        <dbReference type="EMBL" id="MFC4105006.1"/>
    </source>
</evidence>
<evidence type="ECO:0000313" key="2">
    <source>
        <dbReference type="Proteomes" id="UP001595868"/>
    </source>
</evidence>
<dbReference type="Proteomes" id="UP001595868">
    <property type="component" value="Unassembled WGS sequence"/>
</dbReference>
<sequence length="50" mass="5730">MLFAFDPMREAIFLVAGDKAGQWNSWYQTAVPLADSRFEEHLTKLKEAQA</sequence>